<dbReference type="PANTHER" id="PTHR10057">
    <property type="entry name" value="PERIPHERAL-TYPE BENZODIAZEPINE RECEPTOR"/>
    <property type="match status" value="1"/>
</dbReference>
<dbReference type="GO" id="GO:0016020">
    <property type="term" value="C:membrane"/>
    <property type="evidence" value="ECO:0007669"/>
    <property type="project" value="UniProtKB-SubCell"/>
</dbReference>
<reference evidence="7 8" key="1">
    <citation type="submission" date="2018-10" db="EMBL/GenBank/DDBJ databases">
        <title>Genomic Encyclopedia of Archaeal and Bacterial Type Strains, Phase II (KMG-II): from individual species to whole genera.</title>
        <authorList>
            <person name="Goeker M."/>
        </authorList>
    </citation>
    <scope>NUCLEOTIDE SEQUENCE [LARGE SCALE GENOMIC DNA]</scope>
    <source>
        <strain evidence="7 8">DSM 14954</strain>
    </source>
</reference>
<dbReference type="PANTHER" id="PTHR10057:SF0">
    <property type="entry name" value="TRANSLOCATOR PROTEIN"/>
    <property type="match status" value="1"/>
</dbReference>
<keyword evidence="4 6" id="KW-1133">Transmembrane helix</keyword>
<dbReference type="RefSeq" id="WP_121249490.1">
    <property type="nucleotide sequence ID" value="NZ_RBIL01000001.1"/>
</dbReference>
<dbReference type="OrthoDB" id="9795496at2"/>
<name>A0A660LFM9_9ACTN</name>
<proteinExistence type="inferred from homology"/>
<feature type="transmembrane region" description="Helical" evidence="6">
    <location>
        <begin position="136"/>
        <end position="158"/>
    </location>
</feature>
<feature type="transmembrane region" description="Helical" evidence="6">
    <location>
        <begin position="51"/>
        <end position="71"/>
    </location>
</feature>
<evidence type="ECO:0000256" key="1">
    <source>
        <dbReference type="ARBA" id="ARBA00004141"/>
    </source>
</evidence>
<evidence type="ECO:0000256" key="4">
    <source>
        <dbReference type="ARBA" id="ARBA00022989"/>
    </source>
</evidence>
<evidence type="ECO:0000313" key="7">
    <source>
        <dbReference type="EMBL" id="RKQ91724.1"/>
    </source>
</evidence>
<organism evidence="7 8">
    <name type="scientific">Solirubrobacter pauli</name>
    <dbReference type="NCBI Taxonomy" id="166793"/>
    <lineage>
        <taxon>Bacteria</taxon>
        <taxon>Bacillati</taxon>
        <taxon>Actinomycetota</taxon>
        <taxon>Thermoleophilia</taxon>
        <taxon>Solirubrobacterales</taxon>
        <taxon>Solirubrobacteraceae</taxon>
        <taxon>Solirubrobacter</taxon>
    </lineage>
</organism>
<dbReference type="InterPro" id="IPR004307">
    <property type="entry name" value="TspO_MBR"/>
</dbReference>
<evidence type="ECO:0000256" key="5">
    <source>
        <dbReference type="ARBA" id="ARBA00023136"/>
    </source>
</evidence>
<evidence type="ECO:0000256" key="6">
    <source>
        <dbReference type="SAM" id="Phobius"/>
    </source>
</evidence>
<comment type="caution">
    <text evidence="7">The sequence shown here is derived from an EMBL/GenBank/DDBJ whole genome shotgun (WGS) entry which is preliminary data.</text>
</comment>
<evidence type="ECO:0000256" key="2">
    <source>
        <dbReference type="ARBA" id="ARBA00007524"/>
    </source>
</evidence>
<dbReference type="PIRSF" id="PIRSF005859">
    <property type="entry name" value="PBR"/>
    <property type="match status" value="1"/>
</dbReference>
<keyword evidence="3 6" id="KW-0812">Transmembrane</keyword>
<keyword evidence="5 6" id="KW-0472">Membrane</keyword>
<dbReference type="FunFam" id="1.20.1260.100:FF:000001">
    <property type="entry name" value="translocator protein 2"/>
    <property type="match status" value="1"/>
</dbReference>
<feature type="transmembrane region" description="Helical" evidence="6">
    <location>
        <begin position="9"/>
        <end position="31"/>
    </location>
</feature>
<keyword evidence="8" id="KW-1185">Reference proteome</keyword>
<dbReference type="AlphaFoldDB" id="A0A660LFM9"/>
<dbReference type="CDD" id="cd15904">
    <property type="entry name" value="TSPO_MBR"/>
    <property type="match status" value="1"/>
</dbReference>
<dbReference type="Gene3D" id="1.20.1260.100">
    <property type="entry name" value="TspO/MBR protein"/>
    <property type="match status" value="1"/>
</dbReference>
<feature type="transmembrane region" description="Helical" evidence="6">
    <location>
        <begin position="83"/>
        <end position="103"/>
    </location>
</feature>
<evidence type="ECO:0000256" key="3">
    <source>
        <dbReference type="ARBA" id="ARBA00022692"/>
    </source>
</evidence>
<gene>
    <name evidence="7" type="ORF">C8N24_1552</name>
</gene>
<protein>
    <submittedName>
        <fullName evidence="7">TspO/MBR related protein</fullName>
    </submittedName>
</protein>
<dbReference type="Pfam" id="PF03073">
    <property type="entry name" value="TspO_MBR"/>
    <property type="match status" value="1"/>
</dbReference>
<sequence length="161" mass="17300">MHAIEDRRAIAAAGAGWAAAVTAVAVVGGLATDTSSDWYQNLERPSWQPPGAVFGPVWTVLYVLIAIAATLSFRDVGGPRRRIVLGLFAANLALNLAWTWIFFQGHAPVAAGVEILFLLATIVGLFRLVKPHNRTAAYLLVPYGVWVTFATALTWTIASNN</sequence>
<dbReference type="EMBL" id="RBIL01000001">
    <property type="protein sequence ID" value="RKQ91724.1"/>
    <property type="molecule type" value="Genomic_DNA"/>
</dbReference>
<dbReference type="Proteomes" id="UP000278962">
    <property type="component" value="Unassembled WGS sequence"/>
</dbReference>
<feature type="transmembrane region" description="Helical" evidence="6">
    <location>
        <begin position="109"/>
        <end position="129"/>
    </location>
</feature>
<accession>A0A660LFM9</accession>
<dbReference type="GO" id="GO:0033013">
    <property type="term" value="P:tetrapyrrole metabolic process"/>
    <property type="evidence" value="ECO:0007669"/>
    <property type="project" value="UniProtKB-ARBA"/>
</dbReference>
<comment type="similarity">
    <text evidence="2">Belongs to the TspO/BZRP family.</text>
</comment>
<comment type="subcellular location">
    <subcellularLocation>
        <location evidence="1">Membrane</location>
        <topology evidence="1">Multi-pass membrane protein</topology>
    </subcellularLocation>
</comment>
<evidence type="ECO:0000313" key="8">
    <source>
        <dbReference type="Proteomes" id="UP000278962"/>
    </source>
</evidence>
<dbReference type="InterPro" id="IPR038330">
    <property type="entry name" value="TspO/MBR-related_sf"/>
</dbReference>